<gene>
    <name evidence="2" type="ORF">LACBIDRAFT_333821</name>
</gene>
<dbReference type="GeneID" id="6084192"/>
<accession>B0DX66</accession>
<feature type="region of interest" description="Disordered" evidence="1">
    <location>
        <begin position="1"/>
        <end position="31"/>
    </location>
</feature>
<evidence type="ECO:0000313" key="2">
    <source>
        <dbReference type="EMBL" id="EDR00779.1"/>
    </source>
</evidence>
<sequence length="582" mass="63817">MPTGDGAHEFKNIAGQASLDGQGGTEPPSQMISASEHRNIYYRLYTKGGPLESNNPIFSNDRSISRISSKSVRPPRTAASLKRYVCKIEGVEGPEKSALYLSLSEKKPVDDSVRLALRGNSGPGSSEVDPVVFVVDKGVAEKRPKSAIRAYPRRLAELANHIGCPPLVELTRRFLYDQLHTDDGTSSADIPIQQCPYPTGRVSVFHSAVATFYAPSDESGIRGMRTERIRSTPSWRKHGPRRDCALVVEDQDKPGMKGMSVVRVKLLFSFEYDGKTYPCALVDWFKRVGASPDPETGMWKLKRAKPHKRRQTMCYLADDVCKIEGVEGPEKSALYLSLSGTKPVDDSARITPRGNSGSGSSEVDPVVFVVDKGAAEKRPKSASNAGSNELPAQKIEQRYVYYRLYDDDGEVVSKTSFDESDSSLGRIDIFTIPPPHTVASLKDRLIHVEGVLGHDVQLLENEDGEVTLNDGDVISLLTDNCPGSKEGQPIVFTYARNGSDKTTAPGTHPSFSKRLTASRNWAGASHDAAWHSVAAGEILQTDGVFWKESLYVPPVILWFEGGTFLHVIFLQLFTQSLEISLG</sequence>
<dbReference type="HOGENOM" id="CLU_468559_0_0_1"/>
<dbReference type="OrthoDB" id="3187773at2759"/>
<dbReference type="RefSeq" id="XP_001888571.1">
    <property type="nucleotide sequence ID" value="XM_001888536.1"/>
</dbReference>
<dbReference type="EMBL" id="DS547146">
    <property type="protein sequence ID" value="EDR00779.1"/>
    <property type="molecule type" value="Genomic_DNA"/>
</dbReference>
<organism evidence="3">
    <name type="scientific">Laccaria bicolor (strain S238N-H82 / ATCC MYA-4686)</name>
    <name type="common">Bicoloured deceiver</name>
    <name type="synonym">Laccaria laccata var. bicolor</name>
    <dbReference type="NCBI Taxonomy" id="486041"/>
    <lineage>
        <taxon>Eukaryota</taxon>
        <taxon>Fungi</taxon>
        <taxon>Dikarya</taxon>
        <taxon>Basidiomycota</taxon>
        <taxon>Agaricomycotina</taxon>
        <taxon>Agaricomycetes</taxon>
        <taxon>Agaricomycetidae</taxon>
        <taxon>Agaricales</taxon>
        <taxon>Agaricineae</taxon>
        <taxon>Hydnangiaceae</taxon>
        <taxon>Laccaria</taxon>
    </lineage>
</organism>
<proteinExistence type="predicted"/>
<dbReference type="AlphaFoldDB" id="B0DX66"/>
<keyword evidence="3" id="KW-1185">Reference proteome</keyword>
<dbReference type="InParanoid" id="B0DX66"/>
<dbReference type="KEGG" id="lbc:LACBIDRAFT_333821"/>
<feature type="compositionally biased region" description="Basic and acidic residues" evidence="1">
    <location>
        <begin position="1"/>
        <end position="11"/>
    </location>
</feature>
<dbReference type="Proteomes" id="UP000001194">
    <property type="component" value="Unassembled WGS sequence"/>
</dbReference>
<protein>
    <submittedName>
        <fullName evidence="2">Predicted protein</fullName>
    </submittedName>
</protein>
<name>B0DX66_LACBS</name>
<evidence type="ECO:0000313" key="3">
    <source>
        <dbReference type="Proteomes" id="UP000001194"/>
    </source>
</evidence>
<evidence type="ECO:0000256" key="1">
    <source>
        <dbReference type="SAM" id="MobiDB-lite"/>
    </source>
</evidence>
<reference evidence="2 3" key="1">
    <citation type="journal article" date="2008" name="Nature">
        <title>The genome of Laccaria bicolor provides insights into mycorrhizal symbiosis.</title>
        <authorList>
            <person name="Martin F."/>
            <person name="Aerts A."/>
            <person name="Ahren D."/>
            <person name="Brun A."/>
            <person name="Danchin E.G.J."/>
            <person name="Duchaussoy F."/>
            <person name="Gibon J."/>
            <person name="Kohler A."/>
            <person name="Lindquist E."/>
            <person name="Pereda V."/>
            <person name="Salamov A."/>
            <person name="Shapiro H.J."/>
            <person name="Wuyts J."/>
            <person name="Blaudez D."/>
            <person name="Buee M."/>
            <person name="Brokstein P."/>
            <person name="Canbaeck B."/>
            <person name="Cohen D."/>
            <person name="Courty P.E."/>
            <person name="Coutinho P.M."/>
            <person name="Delaruelle C."/>
            <person name="Detter J.C."/>
            <person name="Deveau A."/>
            <person name="DiFazio S."/>
            <person name="Duplessis S."/>
            <person name="Fraissinet-Tachet L."/>
            <person name="Lucic E."/>
            <person name="Frey-Klett P."/>
            <person name="Fourrey C."/>
            <person name="Feussner I."/>
            <person name="Gay G."/>
            <person name="Grimwood J."/>
            <person name="Hoegger P.J."/>
            <person name="Jain P."/>
            <person name="Kilaru S."/>
            <person name="Labbe J."/>
            <person name="Lin Y.C."/>
            <person name="Legue V."/>
            <person name="Le Tacon F."/>
            <person name="Marmeisse R."/>
            <person name="Melayah D."/>
            <person name="Montanini B."/>
            <person name="Muratet M."/>
            <person name="Nehls U."/>
            <person name="Niculita-Hirzel H."/>
            <person name="Oudot-Le Secq M.P."/>
            <person name="Peter M."/>
            <person name="Quesneville H."/>
            <person name="Rajashekar B."/>
            <person name="Reich M."/>
            <person name="Rouhier N."/>
            <person name="Schmutz J."/>
            <person name="Yin T."/>
            <person name="Chalot M."/>
            <person name="Henrissat B."/>
            <person name="Kuees U."/>
            <person name="Lucas S."/>
            <person name="Van de Peer Y."/>
            <person name="Podila G.K."/>
            <person name="Polle A."/>
            <person name="Pukkila P.J."/>
            <person name="Richardson P.M."/>
            <person name="Rouze P."/>
            <person name="Sanders I.R."/>
            <person name="Stajich J.E."/>
            <person name="Tunlid A."/>
            <person name="Tuskan G."/>
            <person name="Grigoriev I.V."/>
        </authorList>
    </citation>
    <scope>NUCLEOTIDE SEQUENCE [LARGE SCALE GENOMIC DNA]</scope>
    <source>
        <strain evidence="3">S238N-H82 / ATCC MYA-4686</strain>
    </source>
</reference>